<dbReference type="EC" id="2.1.1.171" evidence="3 9"/>
<sequence>MIPLSATMKRVSRPARASSNTKRRNTTHKAGKSGHIRIIGGQWRGRKLPVIDAEGLRPTTDRNKETLFNWLMQYTQNARCLDVFAGAGSLGLEALSRYATSCDFIELDKQAREQLVDNLRTLAVPKESSTTVHAGDALAVLPQLNKLPYDIVFVDPPFNKGLVEPTLNALDALALVQQGSHIYVEHEAALPPLSLPDHWQVTKEKHTSALRYFLIEVS</sequence>
<dbReference type="Proteomes" id="UP000056090">
    <property type="component" value="Chromosome"/>
</dbReference>
<comment type="function">
    <text evidence="1 9">Specifically methylates the guanine in position 966 of 16S rRNA in the assembled 30S particle.</text>
</comment>
<keyword evidence="5 9" id="KW-0489">Methyltransferase</keyword>
<dbReference type="PANTHER" id="PTHR43542:SF1">
    <property type="entry name" value="METHYLTRANSFERASE"/>
    <property type="match status" value="1"/>
</dbReference>
<dbReference type="Gene3D" id="3.40.50.150">
    <property type="entry name" value="Vaccinia Virus protein VP39"/>
    <property type="match status" value="1"/>
</dbReference>
<dbReference type="InterPro" id="IPR029063">
    <property type="entry name" value="SAM-dependent_MTases_sf"/>
</dbReference>
<evidence type="ECO:0000256" key="8">
    <source>
        <dbReference type="ARBA" id="ARBA00048326"/>
    </source>
</evidence>
<dbReference type="KEGG" id="aal:EP13_17070"/>
<dbReference type="GO" id="GO:0003676">
    <property type="term" value="F:nucleic acid binding"/>
    <property type="evidence" value="ECO:0007669"/>
    <property type="project" value="InterPro"/>
</dbReference>
<accession>A0A075P3H2</accession>
<evidence type="ECO:0000256" key="7">
    <source>
        <dbReference type="ARBA" id="ARBA00022691"/>
    </source>
</evidence>
<evidence type="ECO:0000313" key="11">
    <source>
        <dbReference type="EMBL" id="AIG00254.1"/>
    </source>
</evidence>
<evidence type="ECO:0000256" key="5">
    <source>
        <dbReference type="ARBA" id="ARBA00022603"/>
    </source>
</evidence>
<organism evidence="11 12">
    <name type="scientific">Alteromonas australica</name>
    <dbReference type="NCBI Taxonomy" id="589873"/>
    <lineage>
        <taxon>Bacteria</taxon>
        <taxon>Pseudomonadati</taxon>
        <taxon>Pseudomonadota</taxon>
        <taxon>Gammaproteobacteria</taxon>
        <taxon>Alteromonadales</taxon>
        <taxon>Alteromonadaceae</taxon>
        <taxon>Alteromonas/Salinimonas group</taxon>
        <taxon>Alteromonas</taxon>
    </lineage>
</organism>
<name>A0A075P3H2_9ALTE</name>
<evidence type="ECO:0000256" key="4">
    <source>
        <dbReference type="ARBA" id="ARBA00013682"/>
    </source>
</evidence>
<keyword evidence="9" id="KW-0698">rRNA processing</keyword>
<feature type="compositionally biased region" description="Basic residues" evidence="10">
    <location>
        <begin position="21"/>
        <end position="34"/>
    </location>
</feature>
<dbReference type="InterPro" id="IPR004398">
    <property type="entry name" value="RNA_MeTrfase_RsmD"/>
</dbReference>
<dbReference type="AlphaFoldDB" id="A0A075P3H2"/>
<comment type="similarity">
    <text evidence="2 9">Belongs to the methyltransferase superfamily. RsmD family.</text>
</comment>
<keyword evidence="7 9" id="KW-0949">S-adenosyl-L-methionine</keyword>
<gene>
    <name evidence="11" type="ORF">EP13_17070</name>
</gene>
<keyword evidence="6 9" id="KW-0808">Transferase</keyword>
<dbReference type="SUPFAM" id="SSF53335">
    <property type="entry name" value="S-adenosyl-L-methionine-dependent methyltransferases"/>
    <property type="match status" value="1"/>
</dbReference>
<dbReference type="NCBIfam" id="TIGR00095">
    <property type="entry name" value="16S rRNA (guanine(966)-N(2))-methyltransferase RsmD"/>
    <property type="match status" value="1"/>
</dbReference>
<dbReference type="CDD" id="cd02440">
    <property type="entry name" value="AdoMet_MTases"/>
    <property type="match status" value="1"/>
</dbReference>
<evidence type="ECO:0000256" key="2">
    <source>
        <dbReference type="ARBA" id="ARBA00005269"/>
    </source>
</evidence>
<dbReference type="InterPro" id="IPR002052">
    <property type="entry name" value="DNA_methylase_N6_adenine_CS"/>
</dbReference>
<evidence type="ECO:0000256" key="9">
    <source>
        <dbReference type="PIRNR" id="PIRNR004553"/>
    </source>
</evidence>
<comment type="catalytic activity">
    <reaction evidence="8 9">
        <text>guanosine(966) in 16S rRNA + S-adenosyl-L-methionine = N(2)-methylguanosine(966) in 16S rRNA + S-adenosyl-L-homocysteine + H(+)</text>
        <dbReference type="Rhea" id="RHEA:23548"/>
        <dbReference type="Rhea" id="RHEA-COMP:10211"/>
        <dbReference type="Rhea" id="RHEA-COMP:10212"/>
        <dbReference type="ChEBI" id="CHEBI:15378"/>
        <dbReference type="ChEBI" id="CHEBI:57856"/>
        <dbReference type="ChEBI" id="CHEBI:59789"/>
        <dbReference type="ChEBI" id="CHEBI:74269"/>
        <dbReference type="ChEBI" id="CHEBI:74481"/>
        <dbReference type="EC" id="2.1.1.171"/>
    </reaction>
</comment>
<dbReference type="RefSeq" id="WP_044058267.1">
    <property type="nucleotide sequence ID" value="NZ_CBCSKJ010000007.1"/>
</dbReference>
<evidence type="ECO:0000313" key="12">
    <source>
        <dbReference type="Proteomes" id="UP000056090"/>
    </source>
</evidence>
<feature type="region of interest" description="Disordered" evidence="10">
    <location>
        <begin position="1"/>
        <end position="34"/>
    </location>
</feature>
<dbReference type="GO" id="GO:0052913">
    <property type="term" value="F:16S rRNA (guanine(966)-N(2))-methyltransferase activity"/>
    <property type="evidence" value="ECO:0007669"/>
    <property type="project" value="UniProtKB-EC"/>
</dbReference>
<evidence type="ECO:0000256" key="1">
    <source>
        <dbReference type="ARBA" id="ARBA00002649"/>
    </source>
</evidence>
<dbReference type="Pfam" id="PF03602">
    <property type="entry name" value="Cons_hypoth95"/>
    <property type="match status" value="1"/>
</dbReference>
<dbReference type="eggNOG" id="COG0742">
    <property type="taxonomic scope" value="Bacteria"/>
</dbReference>
<evidence type="ECO:0000256" key="6">
    <source>
        <dbReference type="ARBA" id="ARBA00022679"/>
    </source>
</evidence>
<evidence type="ECO:0000256" key="10">
    <source>
        <dbReference type="SAM" id="MobiDB-lite"/>
    </source>
</evidence>
<evidence type="ECO:0000256" key="3">
    <source>
        <dbReference type="ARBA" id="ARBA00012141"/>
    </source>
</evidence>
<proteinExistence type="inferred from homology"/>
<dbReference type="EMBL" id="CP008849">
    <property type="protein sequence ID" value="AIG00254.1"/>
    <property type="molecule type" value="Genomic_DNA"/>
</dbReference>
<dbReference type="PANTHER" id="PTHR43542">
    <property type="entry name" value="METHYLTRANSFERASE"/>
    <property type="match status" value="1"/>
</dbReference>
<reference evidence="11 12" key="1">
    <citation type="submission" date="2014-06" db="EMBL/GenBank/DDBJ databases">
        <title>Genomes of Alteromonas australica, a world apart.</title>
        <authorList>
            <person name="Gonzaga A."/>
            <person name="Lopez-Perez M."/>
            <person name="Rodriguez-Valera F."/>
        </authorList>
    </citation>
    <scope>NUCLEOTIDE SEQUENCE [LARGE SCALE GENOMIC DNA]</scope>
    <source>
        <strain evidence="11 12">H 17</strain>
    </source>
</reference>
<dbReference type="GeneID" id="78256593"/>
<dbReference type="PROSITE" id="PS00092">
    <property type="entry name" value="N6_MTASE"/>
    <property type="match status" value="1"/>
</dbReference>
<keyword evidence="12" id="KW-1185">Reference proteome</keyword>
<protein>
    <recommendedName>
        <fullName evidence="4 9">Ribosomal RNA small subunit methyltransferase D</fullName>
        <ecNumber evidence="3 9">2.1.1.171</ecNumber>
    </recommendedName>
</protein>
<dbReference type="PIRSF" id="PIRSF004553">
    <property type="entry name" value="CHP00095"/>
    <property type="match status" value="1"/>
</dbReference>